<comment type="caution">
    <text evidence="1">The sequence shown here is derived from an EMBL/GenBank/DDBJ whole genome shotgun (WGS) entry which is preliminary data.</text>
</comment>
<organism evidence="1 2">
    <name type="scientific">Protopolystoma xenopodis</name>
    <dbReference type="NCBI Taxonomy" id="117903"/>
    <lineage>
        <taxon>Eukaryota</taxon>
        <taxon>Metazoa</taxon>
        <taxon>Spiralia</taxon>
        <taxon>Lophotrochozoa</taxon>
        <taxon>Platyhelminthes</taxon>
        <taxon>Monogenea</taxon>
        <taxon>Polyopisthocotylea</taxon>
        <taxon>Polystomatidea</taxon>
        <taxon>Polystomatidae</taxon>
        <taxon>Protopolystoma</taxon>
    </lineage>
</organism>
<protein>
    <submittedName>
        <fullName evidence="1">Uncharacterized protein</fullName>
    </submittedName>
</protein>
<dbReference type="Proteomes" id="UP000784294">
    <property type="component" value="Unassembled WGS sequence"/>
</dbReference>
<evidence type="ECO:0000313" key="2">
    <source>
        <dbReference type="Proteomes" id="UP000784294"/>
    </source>
</evidence>
<reference evidence="1" key="1">
    <citation type="submission" date="2018-11" db="EMBL/GenBank/DDBJ databases">
        <authorList>
            <consortium name="Pathogen Informatics"/>
        </authorList>
    </citation>
    <scope>NUCLEOTIDE SEQUENCE</scope>
</reference>
<accession>A0A448X3G3</accession>
<evidence type="ECO:0000313" key="1">
    <source>
        <dbReference type="EMBL" id="VEL27225.1"/>
    </source>
</evidence>
<dbReference type="EMBL" id="CAAALY010085750">
    <property type="protein sequence ID" value="VEL27225.1"/>
    <property type="molecule type" value="Genomic_DNA"/>
</dbReference>
<gene>
    <name evidence="1" type="ORF">PXEA_LOCUS20665</name>
</gene>
<keyword evidence="2" id="KW-1185">Reference proteome</keyword>
<proteinExistence type="predicted"/>
<dbReference type="AlphaFoldDB" id="A0A448X3G3"/>
<sequence>MHPKSRQRGVLSDWTAPDKDITSTWCPNCDVPADLKLSCLETGRAELEGKVVWSSCKRSDGPRWTMELGQTLPSKQVSVEHKAPNYVQMNRRQFTLQGDSSLRFILDKSWIE</sequence>
<name>A0A448X3G3_9PLAT</name>